<proteinExistence type="predicted"/>
<sequence length="40" mass="4416">MSDPNNIPNVILNIPAKALKIFVRLIFLLPIVNGNDNKSV</sequence>
<feature type="non-terminal residue" evidence="1">
    <location>
        <position position="40"/>
    </location>
</feature>
<name>A0A382KYN4_9ZZZZ</name>
<organism evidence="1">
    <name type="scientific">marine metagenome</name>
    <dbReference type="NCBI Taxonomy" id="408172"/>
    <lineage>
        <taxon>unclassified sequences</taxon>
        <taxon>metagenomes</taxon>
        <taxon>ecological metagenomes</taxon>
    </lineage>
</organism>
<protein>
    <submittedName>
        <fullName evidence="1">Uncharacterized protein</fullName>
    </submittedName>
</protein>
<gene>
    <name evidence="1" type="ORF">METZ01_LOCUS281487</name>
</gene>
<evidence type="ECO:0000313" key="1">
    <source>
        <dbReference type="EMBL" id="SVC28633.1"/>
    </source>
</evidence>
<dbReference type="EMBL" id="UINC01083177">
    <property type="protein sequence ID" value="SVC28633.1"/>
    <property type="molecule type" value="Genomic_DNA"/>
</dbReference>
<reference evidence="1" key="1">
    <citation type="submission" date="2018-05" db="EMBL/GenBank/DDBJ databases">
        <authorList>
            <person name="Lanie J.A."/>
            <person name="Ng W.-L."/>
            <person name="Kazmierczak K.M."/>
            <person name="Andrzejewski T.M."/>
            <person name="Davidsen T.M."/>
            <person name="Wayne K.J."/>
            <person name="Tettelin H."/>
            <person name="Glass J.I."/>
            <person name="Rusch D."/>
            <person name="Podicherti R."/>
            <person name="Tsui H.-C.T."/>
            <person name="Winkler M.E."/>
        </authorList>
    </citation>
    <scope>NUCLEOTIDE SEQUENCE</scope>
</reference>
<accession>A0A382KYN4</accession>
<dbReference type="AlphaFoldDB" id="A0A382KYN4"/>